<dbReference type="STRING" id="3476.A0A2P5D6V5"/>
<dbReference type="PANTHER" id="PTHR23155">
    <property type="entry name" value="DISEASE RESISTANCE PROTEIN RP"/>
    <property type="match status" value="1"/>
</dbReference>
<gene>
    <name evidence="1" type="ORF">PanWU01x14_092750</name>
</gene>
<sequence length="119" mass="13934">MQELGRQMVEHCAGSPLAFNLLAGILSKKHKLIEWETININAKKYINEGKIDGQQEIKYSDVLWVLGLSYDELPYQLKPCFLLSAHFPQNFEIRVKELCQMLDSRKLHYFSEPSKRKQH</sequence>
<dbReference type="SUPFAM" id="SSF52540">
    <property type="entry name" value="P-loop containing nucleoside triphosphate hydrolases"/>
    <property type="match status" value="1"/>
</dbReference>
<protein>
    <submittedName>
        <fullName evidence="1">NB-ARC domain containing protein</fullName>
    </submittedName>
</protein>
<dbReference type="Gene3D" id="1.10.10.10">
    <property type="entry name" value="Winged helix-like DNA-binding domain superfamily/Winged helix DNA-binding domain"/>
    <property type="match status" value="1"/>
</dbReference>
<dbReference type="InterPro" id="IPR042197">
    <property type="entry name" value="Apaf_helical"/>
</dbReference>
<dbReference type="InterPro" id="IPR036388">
    <property type="entry name" value="WH-like_DNA-bd_sf"/>
</dbReference>
<dbReference type="GO" id="GO:0043531">
    <property type="term" value="F:ADP binding"/>
    <property type="evidence" value="ECO:0007669"/>
    <property type="project" value="InterPro"/>
</dbReference>
<dbReference type="PANTHER" id="PTHR23155:SF1185">
    <property type="entry name" value="DISEASE RESISTANCE RPP8-LIKE PROTEIN 3-RELATED"/>
    <property type="match status" value="1"/>
</dbReference>
<dbReference type="Proteomes" id="UP000237105">
    <property type="component" value="Unassembled WGS sequence"/>
</dbReference>
<dbReference type="InterPro" id="IPR044974">
    <property type="entry name" value="Disease_R_plants"/>
</dbReference>
<organism evidence="1 2">
    <name type="scientific">Parasponia andersonii</name>
    <name type="common">Sponia andersonii</name>
    <dbReference type="NCBI Taxonomy" id="3476"/>
    <lineage>
        <taxon>Eukaryota</taxon>
        <taxon>Viridiplantae</taxon>
        <taxon>Streptophyta</taxon>
        <taxon>Embryophyta</taxon>
        <taxon>Tracheophyta</taxon>
        <taxon>Spermatophyta</taxon>
        <taxon>Magnoliopsida</taxon>
        <taxon>eudicotyledons</taxon>
        <taxon>Gunneridae</taxon>
        <taxon>Pentapetalae</taxon>
        <taxon>rosids</taxon>
        <taxon>fabids</taxon>
        <taxon>Rosales</taxon>
        <taxon>Cannabaceae</taxon>
        <taxon>Parasponia</taxon>
    </lineage>
</organism>
<comment type="caution">
    <text evidence="1">The sequence shown here is derived from an EMBL/GenBank/DDBJ whole genome shotgun (WGS) entry which is preliminary data.</text>
</comment>
<keyword evidence="2" id="KW-1185">Reference proteome</keyword>
<dbReference type="EMBL" id="JXTB01000059">
    <property type="protein sequence ID" value="PON68958.1"/>
    <property type="molecule type" value="Genomic_DNA"/>
</dbReference>
<dbReference type="GO" id="GO:0098542">
    <property type="term" value="P:defense response to other organism"/>
    <property type="evidence" value="ECO:0007669"/>
    <property type="project" value="TreeGrafter"/>
</dbReference>
<proteinExistence type="predicted"/>
<dbReference type="OrthoDB" id="1194529at2759"/>
<dbReference type="AlphaFoldDB" id="A0A2P5D6V5"/>
<accession>A0A2P5D6V5</accession>
<evidence type="ECO:0000313" key="2">
    <source>
        <dbReference type="Proteomes" id="UP000237105"/>
    </source>
</evidence>
<dbReference type="Gene3D" id="1.10.8.430">
    <property type="entry name" value="Helical domain of apoptotic protease-activating factors"/>
    <property type="match status" value="1"/>
</dbReference>
<reference evidence="2" key="1">
    <citation type="submission" date="2016-06" db="EMBL/GenBank/DDBJ databases">
        <title>Parallel loss of symbiosis genes in relatives of nitrogen-fixing non-legume Parasponia.</title>
        <authorList>
            <person name="Van Velzen R."/>
            <person name="Holmer R."/>
            <person name="Bu F."/>
            <person name="Rutten L."/>
            <person name="Van Zeijl A."/>
            <person name="Liu W."/>
            <person name="Santuari L."/>
            <person name="Cao Q."/>
            <person name="Sharma T."/>
            <person name="Shen D."/>
            <person name="Roswanjaya Y."/>
            <person name="Wardhani T."/>
            <person name="Kalhor M.S."/>
            <person name="Jansen J."/>
            <person name="Van den Hoogen J."/>
            <person name="Gungor B."/>
            <person name="Hartog M."/>
            <person name="Hontelez J."/>
            <person name="Verver J."/>
            <person name="Yang W.-C."/>
            <person name="Schijlen E."/>
            <person name="Repin R."/>
            <person name="Schilthuizen M."/>
            <person name="Schranz E."/>
            <person name="Heidstra R."/>
            <person name="Miyata K."/>
            <person name="Fedorova E."/>
            <person name="Kohlen W."/>
            <person name="Bisseling T."/>
            <person name="Smit S."/>
            <person name="Geurts R."/>
        </authorList>
    </citation>
    <scope>NUCLEOTIDE SEQUENCE [LARGE SCALE GENOMIC DNA]</scope>
    <source>
        <strain evidence="2">cv. WU1-14</strain>
    </source>
</reference>
<evidence type="ECO:0000313" key="1">
    <source>
        <dbReference type="EMBL" id="PON68958.1"/>
    </source>
</evidence>
<dbReference type="InterPro" id="IPR027417">
    <property type="entry name" value="P-loop_NTPase"/>
</dbReference>
<name>A0A2P5D6V5_PARAD</name>